<dbReference type="EnsemblPlants" id="TuG1812G0100000414.01.T01">
    <property type="protein sequence ID" value="TuG1812G0100000414.01.T01.cds293186"/>
    <property type="gene ID" value="TuG1812G0100000414.01"/>
</dbReference>
<feature type="region of interest" description="Disordered" evidence="1">
    <location>
        <begin position="1"/>
        <end position="21"/>
    </location>
</feature>
<evidence type="ECO:0000256" key="1">
    <source>
        <dbReference type="SAM" id="MobiDB-lite"/>
    </source>
</evidence>
<keyword evidence="4" id="KW-1185">Reference proteome</keyword>
<reference evidence="3" key="2">
    <citation type="submission" date="2018-03" db="EMBL/GenBank/DDBJ databases">
        <title>The Triticum urartu genome reveals the dynamic nature of wheat genome evolution.</title>
        <authorList>
            <person name="Ling H."/>
            <person name="Ma B."/>
            <person name="Shi X."/>
            <person name="Liu H."/>
            <person name="Dong L."/>
            <person name="Sun H."/>
            <person name="Cao Y."/>
            <person name="Gao Q."/>
            <person name="Zheng S."/>
            <person name="Li Y."/>
            <person name="Yu Y."/>
            <person name="Du H."/>
            <person name="Qi M."/>
            <person name="Li Y."/>
            <person name="Yu H."/>
            <person name="Cui Y."/>
            <person name="Wang N."/>
            <person name="Chen C."/>
            <person name="Wu H."/>
            <person name="Zhao Y."/>
            <person name="Zhang J."/>
            <person name="Li Y."/>
            <person name="Zhou W."/>
            <person name="Zhang B."/>
            <person name="Hu W."/>
            <person name="Eijk M."/>
            <person name="Tang J."/>
            <person name="Witsenboer H."/>
            <person name="Zhao S."/>
            <person name="Li Z."/>
            <person name="Zhang A."/>
            <person name="Wang D."/>
            <person name="Liang C."/>
        </authorList>
    </citation>
    <scope>NUCLEOTIDE SEQUENCE [LARGE SCALE GENOMIC DNA]</scope>
    <source>
        <strain evidence="3">cv. G1812</strain>
    </source>
</reference>
<proteinExistence type="predicted"/>
<organism evidence="3 4">
    <name type="scientific">Triticum urartu</name>
    <name type="common">Red wild einkorn</name>
    <name type="synonym">Crithodium urartu</name>
    <dbReference type="NCBI Taxonomy" id="4572"/>
    <lineage>
        <taxon>Eukaryota</taxon>
        <taxon>Viridiplantae</taxon>
        <taxon>Streptophyta</taxon>
        <taxon>Embryophyta</taxon>
        <taxon>Tracheophyta</taxon>
        <taxon>Spermatophyta</taxon>
        <taxon>Magnoliopsida</taxon>
        <taxon>Liliopsida</taxon>
        <taxon>Poales</taxon>
        <taxon>Poaceae</taxon>
        <taxon>BOP clade</taxon>
        <taxon>Pooideae</taxon>
        <taxon>Triticodae</taxon>
        <taxon>Triticeae</taxon>
        <taxon>Triticinae</taxon>
        <taxon>Triticum</taxon>
    </lineage>
</organism>
<accession>A0A8R7JX32</accession>
<reference evidence="3" key="3">
    <citation type="submission" date="2022-06" db="UniProtKB">
        <authorList>
            <consortium name="EnsemblPlants"/>
        </authorList>
    </citation>
    <scope>IDENTIFICATION</scope>
</reference>
<dbReference type="PANTHER" id="PTHR33074:SF139">
    <property type="entry name" value="OS09G0567000 PROTEIN"/>
    <property type="match status" value="1"/>
</dbReference>
<dbReference type="Pfam" id="PF07762">
    <property type="entry name" value="DUF1618"/>
    <property type="match status" value="1"/>
</dbReference>
<evidence type="ECO:0000313" key="4">
    <source>
        <dbReference type="Proteomes" id="UP000015106"/>
    </source>
</evidence>
<dbReference type="InterPro" id="IPR011676">
    <property type="entry name" value="DUF1618"/>
</dbReference>
<dbReference type="AlphaFoldDB" id="A0A8R7JX32"/>
<evidence type="ECO:0000313" key="3">
    <source>
        <dbReference type="EnsemblPlants" id="TuG1812G0100000414.01.T01.cds293186"/>
    </source>
</evidence>
<sequence length="188" mass="20888">MISNAMGAATTSTRTTSQDKTWDRKAAVLKGKKHSFLLASHQSRIVINIGGDAGTMGWVDLEHGIALCDVLGGKEDSSTTTRQIRYISLPDNGPVKPRNILRGTTQRYHTVAMVHDRIQYVEVQIQVRPGARPSRLHGTYFSDGWTVLRWSRTVTSRWTMDCKLSASDIIVPADMAQLLPILPTEEDI</sequence>
<feature type="domain" description="DUF1618" evidence="2">
    <location>
        <begin position="58"/>
        <end position="182"/>
    </location>
</feature>
<protein>
    <recommendedName>
        <fullName evidence="2">DUF1618 domain-containing protein</fullName>
    </recommendedName>
</protein>
<evidence type="ECO:0000259" key="2">
    <source>
        <dbReference type="Pfam" id="PF07762"/>
    </source>
</evidence>
<dbReference type="Gramene" id="TuG1812G0100000414.01.T01">
    <property type="protein sequence ID" value="TuG1812G0100000414.01.T01.cds293186"/>
    <property type="gene ID" value="TuG1812G0100000414.01"/>
</dbReference>
<dbReference type="Proteomes" id="UP000015106">
    <property type="component" value="Chromosome 1"/>
</dbReference>
<name>A0A8R7JX32_TRIUA</name>
<dbReference type="PANTHER" id="PTHR33074">
    <property type="entry name" value="EXPRESSED PROTEIN-RELATED"/>
    <property type="match status" value="1"/>
</dbReference>
<reference evidence="4" key="1">
    <citation type="journal article" date="2013" name="Nature">
        <title>Draft genome of the wheat A-genome progenitor Triticum urartu.</title>
        <authorList>
            <person name="Ling H.Q."/>
            <person name="Zhao S."/>
            <person name="Liu D."/>
            <person name="Wang J."/>
            <person name="Sun H."/>
            <person name="Zhang C."/>
            <person name="Fan H."/>
            <person name="Li D."/>
            <person name="Dong L."/>
            <person name="Tao Y."/>
            <person name="Gao C."/>
            <person name="Wu H."/>
            <person name="Li Y."/>
            <person name="Cui Y."/>
            <person name="Guo X."/>
            <person name="Zheng S."/>
            <person name="Wang B."/>
            <person name="Yu K."/>
            <person name="Liang Q."/>
            <person name="Yang W."/>
            <person name="Lou X."/>
            <person name="Chen J."/>
            <person name="Feng M."/>
            <person name="Jian J."/>
            <person name="Zhang X."/>
            <person name="Luo G."/>
            <person name="Jiang Y."/>
            <person name="Liu J."/>
            <person name="Wang Z."/>
            <person name="Sha Y."/>
            <person name="Zhang B."/>
            <person name="Wu H."/>
            <person name="Tang D."/>
            <person name="Shen Q."/>
            <person name="Xue P."/>
            <person name="Zou S."/>
            <person name="Wang X."/>
            <person name="Liu X."/>
            <person name="Wang F."/>
            <person name="Yang Y."/>
            <person name="An X."/>
            <person name="Dong Z."/>
            <person name="Zhang K."/>
            <person name="Zhang X."/>
            <person name="Luo M.C."/>
            <person name="Dvorak J."/>
            <person name="Tong Y."/>
            <person name="Wang J."/>
            <person name="Yang H."/>
            <person name="Li Z."/>
            <person name="Wang D."/>
            <person name="Zhang A."/>
            <person name="Wang J."/>
        </authorList>
    </citation>
    <scope>NUCLEOTIDE SEQUENCE</scope>
    <source>
        <strain evidence="4">cv. G1812</strain>
    </source>
</reference>